<dbReference type="GO" id="GO:0009793">
    <property type="term" value="P:embryo development ending in seed dormancy"/>
    <property type="evidence" value="ECO:0007669"/>
    <property type="project" value="TreeGrafter"/>
</dbReference>
<evidence type="ECO:0000256" key="1">
    <source>
        <dbReference type="SAM" id="MobiDB-lite"/>
    </source>
</evidence>
<dbReference type="EMBL" id="MJEQ01000410">
    <property type="protein sequence ID" value="OIT36630.1"/>
    <property type="molecule type" value="Genomic_DNA"/>
</dbReference>
<gene>
    <name evidence="2" type="ORF">A4A49_21692</name>
</gene>
<dbReference type="PANTHER" id="PTHR32387:SF0">
    <property type="entry name" value="PROTEIN NO VEIN"/>
    <property type="match status" value="1"/>
</dbReference>
<dbReference type="GO" id="GO:0010305">
    <property type="term" value="P:leaf vascular tissue pattern formation"/>
    <property type="evidence" value="ECO:0007669"/>
    <property type="project" value="TreeGrafter"/>
</dbReference>
<dbReference type="AlphaFoldDB" id="A0A314L4X0"/>
<dbReference type="GO" id="GO:0005634">
    <property type="term" value="C:nucleus"/>
    <property type="evidence" value="ECO:0007669"/>
    <property type="project" value="TreeGrafter"/>
</dbReference>
<name>A0A314L4X0_NICAT</name>
<keyword evidence="3" id="KW-1185">Reference proteome</keyword>
<dbReference type="SMR" id="A0A314L4X0"/>
<proteinExistence type="predicted"/>
<dbReference type="PANTHER" id="PTHR32387">
    <property type="entry name" value="WU:FJ29H11"/>
    <property type="match status" value="1"/>
</dbReference>
<evidence type="ECO:0000313" key="2">
    <source>
        <dbReference type="EMBL" id="OIT36630.1"/>
    </source>
</evidence>
<dbReference type="GO" id="GO:0048364">
    <property type="term" value="P:root development"/>
    <property type="evidence" value="ECO:0007669"/>
    <property type="project" value="TreeGrafter"/>
</dbReference>
<comment type="caution">
    <text evidence="2">The sequence shown here is derived from an EMBL/GenBank/DDBJ whole genome shotgun (WGS) entry which is preliminary data.</text>
</comment>
<dbReference type="Proteomes" id="UP000187609">
    <property type="component" value="Unassembled WGS sequence"/>
</dbReference>
<evidence type="ECO:0000313" key="3">
    <source>
        <dbReference type="Proteomes" id="UP000187609"/>
    </source>
</evidence>
<feature type="region of interest" description="Disordered" evidence="1">
    <location>
        <begin position="1"/>
        <end position="54"/>
    </location>
</feature>
<protein>
    <submittedName>
        <fullName evidence="2">Uncharacterized protein</fullName>
    </submittedName>
</protein>
<sequence>MYGQPPHNGGGWRGPEPPYNGGYGGCNRAPPPPPLRFQFQHPPPPPRPQANGSSNFGKIVLGVDRAVIKARRDLIEAGENVSSWKVSQAALVILKADSWDSLGVQMQHVPSLHSLILIEVKIVLSAASALGTSCCGSSIVDNVNMMLCRVGVQQLSAYQIVKIHILPYLYKEQHGQGHREMMTEYLAFLMFHLQQIIRELHDNVFILTNHGCRRPVEVPIHFSKEYGNPIDMSQLVLGLDLKWHEIEDMYLKHPINRMLSGGVLKWRKFFQELGISDFAQVLQVENSVSDVCRLPMNATWDKDLIPRGSIATDWVSEEFVNMLLQLSSTSEKEKCKYLLEVLDHLWDDYFSDKVTGFYFTSNGERKIFDSSFSRIICDVRWVASTIDNELHYPRELFHDCEAVCSILGDNAPYAVPKVRSERLLTTLGLKTQVTVDDTLAILEVWRAKAPLRASVSQMSRFYTFMWNRMNTSERKVVEALREGPSVFVPSKFGASLEDTVPGVLLSLKEVFWHDSTGSVDQVKMVYSKFDEHSVPYPVTRILCSVYPGLHDFFVNRCGVDELPHFHGYLQILLHLSAVALPSQEAKKVFCIFVKWADELKSGSLRFEDVDFLEKSLKEKQYLILPAAENKWVSLNQSFGLVCWCDNDRLRTEFKHFDNINFLYFGELDDEENEILRTKVSIFMHRLNIPSLSEVS</sequence>
<feature type="compositionally biased region" description="Pro residues" evidence="1">
    <location>
        <begin position="29"/>
        <end position="48"/>
    </location>
</feature>
<organism evidence="2 3">
    <name type="scientific">Nicotiana attenuata</name>
    <name type="common">Coyote tobacco</name>
    <dbReference type="NCBI Taxonomy" id="49451"/>
    <lineage>
        <taxon>Eukaryota</taxon>
        <taxon>Viridiplantae</taxon>
        <taxon>Streptophyta</taxon>
        <taxon>Embryophyta</taxon>
        <taxon>Tracheophyta</taxon>
        <taxon>Spermatophyta</taxon>
        <taxon>Magnoliopsida</taxon>
        <taxon>eudicotyledons</taxon>
        <taxon>Gunneridae</taxon>
        <taxon>Pentapetalae</taxon>
        <taxon>asterids</taxon>
        <taxon>lamiids</taxon>
        <taxon>Solanales</taxon>
        <taxon>Solanaceae</taxon>
        <taxon>Nicotianoideae</taxon>
        <taxon>Nicotianeae</taxon>
        <taxon>Nicotiana</taxon>
    </lineage>
</organism>
<dbReference type="Gramene" id="OIT36630">
    <property type="protein sequence ID" value="OIT36630"/>
    <property type="gene ID" value="A4A49_21692"/>
</dbReference>
<reference evidence="2" key="1">
    <citation type="submission" date="2016-11" db="EMBL/GenBank/DDBJ databases">
        <title>The genome of Nicotiana attenuata.</title>
        <authorList>
            <person name="Xu S."/>
            <person name="Brockmoeller T."/>
            <person name="Gaquerel E."/>
            <person name="Navarro A."/>
            <person name="Kuhl H."/>
            <person name="Gase K."/>
            <person name="Ling Z."/>
            <person name="Zhou W."/>
            <person name="Kreitzer C."/>
            <person name="Stanke M."/>
            <person name="Tang H."/>
            <person name="Lyons E."/>
            <person name="Pandey P."/>
            <person name="Pandey S.P."/>
            <person name="Timmermann B."/>
            <person name="Baldwin I.T."/>
        </authorList>
    </citation>
    <scope>NUCLEOTIDE SEQUENCE [LARGE SCALE GENOMIC DNA]</scope>
    <source>
        <strain evidence="2">UT</strain>
    </source>
</reference>
<dbReference type="InterPro" id="IPR052957">
    <property type="entry name" value="Auxin_embryo_med"/>
</dbReference>
<accession>A0A314L4X0</accession>